<keyword evidence="2 4" id="KW-0479">Metal-binding</keyword>
<accession>A0A6C2CES9</accession>
<gene>
    <name evidence="6" type="ORF">ETQ85_23520</name>
</gene>
<evidence type="ECO:0000259" key="5">
    <source>
        <dbReference type="PROSITE" id="PS51007"/>
    </source>
</evidence>
<evidence type="ECO:0000256" key="1">
    <source>
        <dbReference type="ARBA" id="ARBA00022617"/>
    </source>
</evidence>
<dbReference type="Pfam" id="PF13442">
    <property type="entry name" value="Cytochrome_CBB3"/>
    <property type="match status" value="1"/>
</dbReference>
<keyword evidence="3 4" id="KW-0408">Iron</keyword>
<dbReference type="PANTHER" id="PTHR33751">
    <property type="entry name" value="CBB3-TYPE CYTOCHROME C OXIDASE SUBUNIT FIXP"/>
    <property type="match status" value="1"/>
</dbReference>
<dbReference type="InterPro" id="IPR050597">
    <property type="entry name" value="Cytochrome_c_Oxidase_Subunit"/>
</dbReference>
<name>A0A6C2CES9_9RHOO</name>
<keyword evidence="7" id="KW-1185">Reference proteome</keyword>
<dbReference type="GO" id="GO:0009055">
    <property type="term" value="F:electron transfer activity"/>
    <property type="evidence" value="ECO:0007669"/>
    <property type="project" value="InterPro"/>
</dbReference>
<dbReference type="GO" id="GO:0020037">
    <property type="term" value="F:heme binding"/>
    <property type="evidence" value="ECO:0007669"/>
    <property type="project" value="InterPro"/>
</dbReference>
<organism evidence="6 7">
    <name type="scientific">Zoogloea oleivorans</name>
    <dbReference type="NCBI Taxonomy" id="1552750"/>
    <lineage>
        <taxon>Bacteria</taxon>
        <taxon>Pseudomonadati</taxon>
        <taxon>Pseudomonadota</taxon>
        <taxon>Betaproteobacteria</taxon>
        <taxon>Rhodocyclales</taxon>
        <taxon>Zoogloeaceae</taxon>
        <taxon>Zoogloea</taxon>
    </lineage>
</organism>
<protein>
    <submittedName>
        <fullName evidence="6">Cytochrome c</fullName>
    </submittedName>
</protein>
<evidence type="ECO:0000313" key="7">
    <source>
        <dbReference type="Proteomes" id="UP000389128"/>
    </source>
</evidence>
<dbReference type="InterPro" id="IPR036909">
    <property type="entry name" value="Cyt_c-like_dom_sf"/>
</dbReference>
<reference evidence="6 7" key="1">
    <citation type="submission" date="2019-01" db="EMBL/GenBank/DDBJ databases">
        <title>Zoogloea oleivorans genome sequencing and assembly.</title>
        <authorList>
            <person name="Tancsics A."/>
            <person name="Farkas M."/>
            <person name="Kriszt B."/>
            <person name="Maroti G."/>
            <person name="Horvath B."/>
        </authorList>
    </citation>
    <scope>NUCLEOTIDE SEQUENCE [LARGE SCALE GENOMIC DNA]</scope>
    <source>
        <strain evidence="6 7">Buc</strain>
    </source>
</reference>
<comment type="caution">
    <text evidence="6">The sequence shown here is derived from an EMBL/GenBank/DDBJ whole genome shotgun (WGS) entry which is preliminary data.</text>
</comment>
<dbReference type="GO" id="GO:0046872">
    <property type="term" value="F:metal ion binding"/>
    <property type="evidence" value="ECO:0007669"/>
    <property type="project" value="UniProtKB-KW"/>
</dbReference>
<dbReference type="EMBL" id="SDKK01000036">
    <property type="protein sequence ID" value="TYC51933.1"/>
    <property type="molecule type" value="Genomic_DNA"/>
</dbReference>
<dbReference type="InterPro" id="IPR009056">
    <property type="entry name" value="Cyt_c-like_dom"/>
</dbReference>
<evidence type="ECO:0000256" key="2">
    <source>
        <dbReference type="ARBA" id="ARBA00022723"/>
    </source>
</evidence>
<dbReference type="PANTHER" id="PTHR33751:SF1">
    <property type="entry name" value="CBB3-TYPE CYTOCHROME C OXIDASE SUBUNIT FIXP"/>
    <property type="match status" value="1"/>
</dbReference>
<dbReference type="Gene3D" id="1.10.760.10">
    <property type="entry name" value="Cytochrome c-like domain"/>
    <property type="match status" value="1"/>
</dbReference>
<sequence length="126" mass="13869">MPPWGTVLESTEIEQLVAYVKRLAATPGGQSTGPLAPFDLNDETRINAGKRRFAKTCAGYCHGFEGIGGRAPDFKGRTDLPAEMAYETIYKGRQGADVMPPWGAAFTEEQIWELVAYLQYLGKQQP</sequence>
<evidence type="ECO:0000256" key="4">
    <source>
        <dbReference type="PROSITE-ProRule" id="PRU00433"/>
    </source>
</evidence>
<evidence type="ECO:0000256" key="3">
    <source>
        <dbReference type="ARBA" id="ARBA00023004"/>
    </source>
</evidence>
<dbReference type="OrthoDB" id="9765171at2"/>
<evidence type="ECO:0000313" key="6">
    <source>
        <dbReference type="EMBL" id="TYC51933.1"/>
    </source>
</evidence>
<dbReference type="PROSITE" id="PS51007">
    <property type="entry name" value="CYTC"/>
    <property type="match status" value="1"/>
</dbReference>
<keyword evidence="1 4" id="KW-0349">Heme</keyword>
<feature type="domain" description="Cytochrome c" evidence="5">
    <location>
        <begin position="44"/>
        <end position="122"/>
    </location>
</feature>
<dbReference type="Proteomes" id="UP000389128">
    <property type="component" value="Unassembled WGS sequence"/>
</dbReference>
<dbReference type="SUPFAM" id="SSF46626">
    <property type="entry name" value="Cytochrome c"/>
    <property type="match status" value="1"/>
</dbReference>
<proteinExistence type="predicted"/>
<dbReference type="AlphaFoldDB" id="A0A6C2CES9"/>